<comment type="subunit">
    <text evidence="5">Component of the proteasome complex.</text>
</comment>
<dbReference type="Pfam" id="PF00227">
    <property type="entry name" value="Proteasome"/>
    <property type="match status" value="1"/>
</dbReference>
<keyword evidence="8" id="KW-1185">Reference proteome</keyword>
<evidence type="ECO:0000256" key="4">
    <source>
        <dbReference type="ARBA" id="ARBA00023145"/>
    </source>
</evidence>
<dbReference type="EMBL" id="KK784875">
    <property type="protein sequence ID" value="KDO81951.1"/>
    <property type="molecule type" value="Genomic_DNA"/>
</dbReference>
<dbReference type="PANTHER" id="PTHR32194">
    <property type="entry name" value="METALLOPROTEASE TLDD"/>
    <property type="match status" value="1"/>
</dbReference>
<dbReference type="GO" id="GO:0004175">
    <property type="term" value="F:endopeptidase activity"/>
    <property type="evidence" value="ECO:0000318"/>
    <property type="project" value="GO_Central"/>
</dbReference>
<dbReference type="GO" id="GO:0005829">
    <property type="term" value="C:cytosol"/>
    <property type="evidence" value="ECO:0000318"/>
    <property type="project" value="GO_Central"/>
</dbReference>
<keyword evidence="6" id="KW-0472">Membrane</keyword>
<dbReference type="STRING" id="2711.A0A067H302"/>
<evidence type="ECO:0000256" key="3">
    <source>
        <dbReference type="ARBA" id="ARBA00022942"/>
    </source>
</evidence>
<keyword evidence="2 5" id="KW-0963">Cytoplasm</keyword>
<dbReference type="GO" id="GO:0005634">
    <property type="term" value="C:nucleus"/>
    <property type="evidence" value="ECO:0000318"/>
    <property type="project" value="GO_Central"/>
</dbReference>
<dbReference type="Gene3D" id="3.60.20.10">
    <property type="entry name" value="Glutamine Phosphoribosylpyrophosphate, subunit 1, domain 1"/>
    <property type="match status" value="1"/>
</dbReference>
<organism evidence="7 8">
    <name type="scientific">Citrus sinensis</name>
    <name type="common">Sweet orange</name>
    <name type="synonym">Citrus aurantium var. sinensis</name>
    <dbReference type="NCBI Taxonomy" id="2711"/>
    <lineage>
        <taxon>Eukaryota</taxon>
        <taxon>Viridiplantae</taxon>
        <taxon>Streptophyta</taxon>
        <taxon>Embryophyta</taxon>
        <taxon>Tracheophyta</taxon>
        <taxon>Spermatophyta</taxon>
        <taxon>Magnoliopsida</taxon>
        <taxon>eudicotyledons</taxon>
        <taxon>Gunneridae</taxon>
        <taxon>Pentapetalae</taxon>
        <taxon>rosids</taxon>
        <taxon>malvids</taxon>
        <taxon>Sapindales</taxon>
        <taxon>Rutaceae</taxon>
        <taxon>Aurantioideae</taxon>
        <taxon>Citrus</taxon>
    </lineage>
</organism>
<dbReference type="InterPro" id="IPR016050">
    <property type="entry name" value="Proteasome_bsu_CS"/>
</dbReference>
<dbReference type="AlphaFoldDB" id="A0A067H302"/>
<dbReference type="PROSITE" id="PS00854">
    <property type="entry name" value="PROTEASOME_BETA_1"/>
    <property type="match status" value="1"/>
</dbReference>
<dbReference type="InterPro" id="IPR001353">
    <property type="entry name" value="Proteasome_sua/b"/>
</dbReference>
<evidence type="ECO:0000313" key="7">
    <source>
        <dbReference type="EMBL" id="KDO81951.1"/>
    </source>
</evidence>
<proteinExistence type="inferred from homology"/>
<keyword evidence="5" id="KW-0539">Nucleus</keyword>
<evidence type="ECO:0000256" key="2">
    <source>
        <dbReference type="ARBA" id="ARBA00022490"/>
    </source>
</evidence>
<evidence type="ECO:0000313" key="8">
    <source>
        <dbReference type="Proteomes" id="UP000027120"/>
    </source>
</evidence>
<accession>A0A067H302</accession>
<evidence type="ECO:0000256" key="5">
    <source>
        <dbReference type="RuleBase" id="RU004203"/>
    </source>
</evidence>
<keyword evidence="4" id="KW-0865">Zymogen</keyword>
<keyword evidence="6" id="KW-0812">Transmembrane</keyword>
<dbReference type="SMR" id="A0A067H302"/>
<comment type="similarity">
    <text evidence="5">Belongs to the peptidase T1B family.</text>
</comment>
<sequence>MKLDTSGLESTSPFFGSGDELCPELSAAPSFSLPLSTDFDEFQKDTKATLKHAKGTTTLAFIFKEGVMVAADSRASMGGYISSQSVKKIIEINPYMLGTMAGGAADCQFWHRNLGIKCRLHELANKRRISVTGASKLLANILYSYRGMGLSVGTMIAGWDETVREFMFQVFCFAFASLIASLLSCLSVGCRVLGCIMWTVKEGGSKEHGSLWDQVHHMLMVYWTAGTSLTCLLKKLRSWLEELFIMRHSEMQPVVVLQAFIMWDQMDGRSCLVMMLESFTTIIIQSHPVQWSKKWLKSQGHN</sequence>
<comment type="function">
    <text evidence="5">Component of the proteasome, a multicatalytic proteinase complex which is characterized by its ability to cleave peptides with Arg, Phe, Tyr, Leu, and Glu adjacent to the leaving group at neutral or slightly basic pH. The proteasome has an ATP-dependent proteolytic activity.</text>
</comment>
<evidence type="ECO:0000256" key="1">
    <source>
        <dbReference type="ARBA" id="ARBA00011517"/>
    </source>
</evidence>
<keyword evidence="3 5" id="KW-0647">Proteasome</keyword>
<dbReference type="InterPro" id="IPR023333">
    <property type="entry name" value="Proteasome_suB-type"/>
</dbReference>
<dbReference type="PaxDb" id="2711-XP_006484069.1"/>
<dbReference type="GO" id="GO:0043161">
    <property type="term" value="P:proteasome-mediated ubiquitin-dependent protein catabolic process"/>
    <property type="evidence" value="ECO:0000318"/>
    <property type="project" value="GO_Central"/>
</dbReference>
<dbReference type="eggNOG" id="KOG0175">
    <property type="taxonomic scope" value="Eukaryota"/>
</dbReference>
<reference evidence="7 8" key="1">
    <citation type="submission" date="2014-04" db="EMBL/GenBank/DDBJ databases">
        <authorList>
            <consortium name="International Citrus Genome Consortium"/>
            <person name="Gmitter F."/>
            <person name="Chen C."/>
            <person name="Farmerie W."/>
            <person name="Harkins T."/>
            <person name="Desany B."/>
            <person name="Mohiuddin M."/>
            <person name="Kodira C."/>
            <person name="Borodovsky M."/>
            <person name="Lomsadze A."/>
            <person name="Burns P."/>
            <person name="Jenkins J."/>
            <person name="Prochnik S."/>
            <person name="Shu S."/>
            <person name="Chapman J."/>
            <person name="Pitluck S."/>
            <person name="Schmutz J."/>
            <person name="Rokhsar D."/>
        </authorList>
    </citation>
    <scope>NUCLEOTIDE SEQUENCE</scope>
</reference>
<dbReference type="SUPFAM" id="SSF56235">
    <property type="entry name" value="N-terminal nucleophile aminohydrolases (Ntn hydrolases)"/>
    <property type="match status" value="1"/>
</dbReference>
<name>A0A067H302_CITSI</name>
<gene>
    <name evidence="7" type="ORF">CISIN_1g022125mg</name>
</gene>
<dbReference type="Proteomes" id="UP000027120">
    <property type="component" value="Unassembled WGS sequence"/>
</dbReference>
<comment type="subunit">
    <text evidence="1">Component of the 20S core complex of the 26S proteasome. The 26S proteasome is composed of a core protease (CP), known as the 20S proteasome, capped at one or both ends by the 19S regulatory particle (RP/PA700). The 20S proteasome core is composed of 28 subunits that are arranged in four stacked rings, resulting in a barrel-shaped structure. The two end rings are each formed by seven alpha subunits, and the two central rings are each formed by seven beta subunits. The catalytic chamber with the active sites is on the inside of the barrel.</text>
</comment>
<keyword evidence="6" id="KW-1133">Transmembrane helix</keyword>
<feature type="transmembrane region" description="Helical" evidence="6">
    <location>
        <begin position="170"/>
        <end position="194"/>
    </location>
</feature>
<comment type="subcellular location">
    <subcellularLocation>
        <location evidence="5">Cytoplasm</location>
    </subcellularLocation>
    <subcellularLocation>
        <location evidence="5">Nucleus</location>
    </subcellularLocation>
</comment>
<dbReference type="GO" id="GO:0019774">
    <property type="term" value="C:proteasome core complex, beta-subunit complex"/>
    <property type="evidence" value="ECO:0000318"/>
    <property type="project" value="GO_Central"/>
</dbReference>
<dbReference type="InterPro" id="IPR029055">
    <property type="entry name" value="Ntn_hydrolases_N"/>
</dbReference>
<evidence type="ECO:0000256" key="6">
    <source>
        <dbReference type="SAM" id="Phobius"/>
    </source>
</evidence>
<protein>
    <recommendedName>
        <fullName evidence="5">Proteasome subunit beta</fullName>
    </recommendedName>
</protein>
<dbReference type="PANTHER" id="PTHR32194:SF3">
    <property type="entry name" value="PROTEASOME SUBUNIT BETA"/>
    <property type="match status" value="1"/>
</dbReference>